<protein>
    <submittedName>
        <fullName evidence="2">Sec24B protein</fullName>
    </submittedName>
</protein>
<accession>B0X2B4</accession>
<reference evidence="2" key="1">
    <citation type="submission" date="2007-03" db="EMBL/GenBank/DDBJ databases">
        <title>Annotation of Culex pipiens quinquefasciatus.</title>
        <authorList>
            <consortium name="The Broad Institute Genome Sequencing Platform"/>
            <person name="Atkinson P.W."/>
            <person name="Hemingway J."/>
            <person name="Christensen B.M."/>
            <person name="Higgs S."/>
            <person name="Kodira C."/>
            <person name="Hannick L."/>
            <person name="Megy K."/>
            <person name="O'Leary S."/>
            <person name="Pearson M."/>
            <person name="Haas B.J."/>
            <person name="Mauceli E."/>
            <person name="Wortman J.R."/>
            <person name="Lee N.H."/>
            <person name="Guigo R."/>
            <person name="Stanke M."/>
            <person name="Alvarado L."/>
            <person name="Amedeo P."/>
            <person name="Antoine C.H."/>
            <person name="Arensburger P."/>
            <person name="Bidwell S.L."/>
            <person name="Crawford M."/>
            <person name="Camaro F."/>
            <person name="Devon K."/>
            <person name="Engels R."/>
            <person name="Hammond M."/>
            <person name="Howarth C."/>
            <person name="Koehrsen M."/>
            <person name="Lawson D."/>
            <person name="Montgomery P."/>
            <person name="Nene V."/>
            <person name="Nusbaum C."/>
            <person name="Puiu D."/>
            <person name="Romero-Severson J."/>
            <person name="Severson D.W."/>
            <person name="Shumway M."/>
            <person name="Sisk P."/>
            <person name="Stolte C."/>
            <person name="Zeng Q."/>
            <person name="Eisenstadt E."/>
            <person name="Fraser-Liggett C."/>
            <person name="Strausberg R."/>
            <person name="Galagan J."/>
            <person name="Birren B."/>
            <person name="Collins F.H."/>
        </authorList>
    </citation>
    <scope>NUCLEOTIDE SEQUENCE [LARGE SCALE GENOMIC DNA]</scope>
    <source>
        <strain evidence="2">JHB</strain>
    </source>
</reference>
<keyword evidence="4" id="KW-1185">Reference proteome</keyword>
<dbReference type="VEuPathDB" id="VectorBase:CPIJ013807"/>
<gene>
    <name evidence="3" type="primary">6046613</name>
    <name evidence="2" type="ORF">CpipJ_CPIJ013807</name>
</gene>
<proteinExistence type="predicted"/>
<organism>
    <name type="scientific">Culex quinquefasciatus</name>
    <name type="common">Southern house mosquito</name>
    <name type="synonym">Culex pungens</name>
    <dbReference type="NCBI Taxonomy" id="7176"/>
    <lineage>
        <taxon>Eukaryota</taxon>
        <taxon>Metazoa</taxon>
        <taxon>Ecdysozoa</taxon>
        <taxon>Arthropoda</taxon>
        <taxon>Hexapoda</taxon>
        <taxon>Insecta</taxon>
        <taxon>Pterygota</taxon>
        <taxon>Neoptera</taxon>
        <taxon>Endopterygota</taxon>
        <taxon>Diptera</taxon>
        <taxon>Nematocera</taxon>
        <taxon>Culicoidea</taxon>
        <taxon>Culicidae</taxon>
        <taxon>Culicinae</taxon>
        <taxon>Culicini</taxon>
        <taxon>Culex</taxon>
        <taxon>Culex</taxon>
    </lineage>
</organism>
<evidence type="ECO:0000256" key="1">
    <source>
        <dbReference type="SAM" id="MobiDB-lite"/>
    </source>
</evidence>
<dbReference type="KEGG" id="cqu:CpipJ_CPIJ013807"/>
<dbReference type="Proteomes" id="UP000002320">
    <property type="component" value="Unassembled WGS sequence"/>
</dbReference>
<evidence type="ECO:0000313" key="4">
    <source>
        <dbReference type="Proteomes" id="UP000002320"/>
    </source>
</evidence>
<feature type="region of interest" description="Disordered" evidence="1">
    <location>
        <begin position="1"/>
        <end position="43"/>
    </location>
</feature>
<reference evidence="3" key="2">
    <citation type="submission" date="2021-02" db="UniProtKB">
        <authorList>
            <consortium name="EnsemblMetazoa"/>
        </authorList>
    </citation>
    <scope>IDENTIFICATION</scope>
    <source>
        <strain evidence="3">JHB</strain>
    </source>
</reference>
<sequence>MEPVSPFYPPALASPAQIHLDPDSTPHSIQEMSENQRSCGGESETNAAGLCLLCKATTEVPAESHRPANGQVRASGTYDFVITKDYCWNNTPPKEPGNVHALLFTLRLLSLSLNSEVRECR</sequence>
<feature type="compositionally biased region" description="Polar residues" evidence="1">
    <location>
        <begin position="25"/>
        <end position="43"/>
    </location>
</feature>
<dbReference type="EnsemblMetazoa" id="CPIJ013807-RA">
    <property type="protein sequence ID" value="CPIJ013807-PA"/>
    <property type="gene ID" value="CPIJ013807"/>
</dbReference>
<dbReference type="HOGENOM" id="CLU_2040344_0_0_1"/>
<dbReference type="AlphaFoldDB" id="B0X2B4"/>
<name>B0X2B4_CULQU</name>
<dbReference type="EMBL" id="DS232284">
    <property type="protein sequence ID" value="EDS39137.1"/>
    <property type="molecule type" value="Genomic_DNA"/>
</dbReference>
<dbReference type="InParanoid" id="B0X2B4"/>
<evidence type="ECO:0000313" key="2">
    <source>
        <dbReference type="EMBL" id="EDS39137.1"/>
    </source>
</evidence>
<evidence type="ECO:0000313" key="3">
    <source>
        <dbReference type="EnsemblMetazoa" id="CPIJ013807-PA"/>
    </source>
</evidence>